<organism evidence="14">
    <name type="scientific">Granulicella tundricola (strain ATCC BAA-1859 / DSM 23138 / MP5ACTX9)</name>
    <dbReference type="NCBI Taxonomy" id="1198114"/>
    <lineage>
        <taxon>Bacteria</taxon>
        <taxon>Pseudomonadati</taxon>
        <taxon>Acidobacteriota</taxon>
        <taxon>Terriglobia</taxon>
        <taxon>Terriglobales</taxon>
        <taxon>Acidobacteriaceae</taxon>
        <taxon>Granulicella</taxon>
    </lineage>
</organism>
<evidence type="ECO:0000256" key="3">
    <source>
        <dbReference type="ARBA" id="ARBA00022475"/>
    </source>
</evidence>
<feature type="transmembrane region" description="Helical" evidence="9">
    <location>
        <begin position="425"/>
        <end position="444"/>
    </location>
</feature>
<dbReference type="InterPro" id="IPR048634">
    <property type="entry name" value="SecD_SecF_C"/>
</dbReference>
<dbReference type="InterPro" id="IPR001036">
    <property type="entry name" value="Acrflvin-R"/>
</dbReference>
<feature type="transmembrane region" description="Helical" evidence="9">
    <location>
        <begin position="399"/>
        <end position="419"/>
    </location>
</feature>
<dbReference type="OrthoDB" id="9805019at2"/>
<dbReference type="GO" id="GO:0006605">
    <property type="term" value="P:protein targeting"/>
    <property type="evidence" value="ECO:0007669"/>
    <property type="project" value="UniProtKB-UniRule"/>
</dbReference>
<dbReference type="eggNOG" id="COG0342">
    <property type="taxonomic scope" value="Bacteria"/>
</dbReference>
<dbReference type="InterPro" id="IPR048631">
    <property type="entry name" value="SecD_1st"/>
</dbReference>
<dbReference type="GO" id="GO:0043952">
    <property type="term" value="P:protein transport by the Sec complex"/>
    <property type="evidence" value="ECO:0007669"/>
    <property type="project" value="UniProtKB-UniRule"/>
</dbReference>
<dbReference type="AlphaFoldDB" id="E8X5K0"/>
<evidence type="ECO:0000256" key="6">
    <source>
        <dbReference type="ARBA" id="ARBA00022989"/>
    </source>
</evidence>
<evidence type="ECO:0000256" key="7">
    <source>
        <dbReference type="ARBA" id="ARBA00023010"/>
    </source>
</evidence>
<dbReference type="InterPro" id="IPR054384">
    <property type="entry name" value="SecDF_P1_head"/>
</dbReference>
<reference evidence="14" key="1">
    <citation type="submission" date="2011-01" db="EMBL/GenBank/DDBJ databases">
        <title>Complete sequence of chromosome of Acidobacterium sp. MP5ACTX9.</title>
        <authorList>
            <consortium name="US DOE Joint Genome Institute"/>
            <person name="Lucas S."/>
            <person name="Copeland A."/>
            <person name="Lapidus A."/>
            <person name="Cheng J.-F."/>
            <person name="Goodwin L."/>
            <person name="Pitluck S."/>
            <person name="Teshima H."/>
            <person name="Detter J.C."/>
            <person name="Han C."/>
            <person name="Tapia R."/>
            <person name="Land M."/>
            <person name="Hauser L."/>
            <person name="Kyrpides N."/>
            <person name="Ivanova N."/>
            <person name="Ovchinnikova G."/>
            <person name="Pagani I."/>
            <person name="Rawat S.R."/>
            <person name="Mannisto M."/>
            <person name="Haggblom M.M."/>
            <person name="Woyke T."/>
        </authorList>
    </citation>
    <scope>NUCLEOTIDE SEQUENCE [LARGE SCALE GENOMIC DNA]</scope>
    <source>
        <strain evidence="14">MP5ACTX9</strain>
    </source>
</reference>
<dbReference type="Pfam" id="PF02355">
    <property type="entry name" value="SecD_SecF_C"/>
    <property type="match status" value="1"/>
</dbReference>
<dbReference type="FunFam" id="1.20.1640.10:FF:000004">
    <property type="entry name" value="Protein translocase subunit SecD"/>
    <property type="match status" value="1"/>
</dbReference>
<gene>
    <name evidence="9" type="primary">secD</name>
    <name evidence="13" type="ordered locus">AciX9_3624</name>
</gene>
<keyword evidence="8 9" id="KW-0472">Membrane</keyword>
<dbReference type="GO" id="GO:0065002">
    <property type="term" value="P:intracellular protein transmembrane transport"/>
    <property type="evidence" value="ECO:0007669"/>
    <property type="project" value="UniProtKB-UniRule"/>
</dbReference>
<comment type="similarity">
    <text evidence="9">Belongs to the SecD/SecF family. SecD subfamily.</text>
</comment>
<feature type="domain" description="Protein translocase subunit SecDF P1" evidence="11">
    <location>
        <begin position="150"/>
        <end position="208"/>
    </location>
</feature>
<dbReference type="PANTHER" id="PTHR30081:SF1">
    <property type="entry name" value="PROTEIN TRANSLOCASE SUBUNIT SECD"/>
    <property type="match status" value="1"/>
</dbReference>
<dbReference type="PANTHER" id="PTHR30081">
    <property type="entry name" value="PROTEIN-EXPORT MEMBRANE PROTEIN SEC"/>
    <property type="match status" value="1"/>
</dbReference>
<evidence type="ECO:0000259" key="10">
    <source>
        <dbReference type="Pfam" id="PF02355"/>
    </source>
</evidence>
<dbReference type="Pfam" id="PF22599">
    <property type="entry name" value="SecDF_P1_head"/>
    <property type="match status" value="1"/>
</dbReference>
<dbReference type="KEGG" id="acm:AciX9_3624"/>
<dbReference type="PaxDb" id="1198114-AciX9_3624"/>
<keyword evidence="9" id="KW-0997">Cell inner membrane</keyword>
<dbReference type="InterPro" id="IPR055344">
    <property type="entry name" value="SecD_SecF_C_bact"/>
</dbReference>
<dbReference type="GO" id="GO:0015450">
    <property type="term" value="F:protein-transporting ATPase activity"/>
    <property type="evidence" value="ECO:0007669"/>
    <property type="project" value="InterPro"/>
</dbReference>
<name>E8X5K0_GRATM</name>
<keyword evidence="4 9" id="KW-0812">Transmembrane</keyword>
<evidence type="ECO:0000256" key="4">
    <source>
        <dbReference type="ARBA" id="ARBA00022692"/>
    </source>
</evidence>
<dbReference type="Gene3D" id="3.30.70.3220">
    <property type="match status" value="1"/>
</dbReference>
<evidence type="ECO:0000259" key="12">
    <source>
        <dbReference type="Pfam" id="PF22599"/>
    </source>
</evidence>
<comment type="subcellular location">
    <subcellularLocation>
        <location evidence="9">Cell inner membrane</location>
        <topology evidence="9">Multi-pass membrane protein</topology>
    </subcellularLocation>
    <subcellularLocation>
        <location evidence="1">Cell membrane</location>
        <topology evidence="1">Multi-pass membrane protein</topology>
    </subcellularLocation>
</comment>
<feature type="transmembrane region" description="Helical" evidence="9">
    <location>
        <begin position="465"/>
        <end position="490"/>
    </location>
</feature>
<dbReference type="NCBIfam" id="TIGR00916">
    <property type="entry name" value="2A0604s01"/>
    <property type="match status" value="1"/>
</dbReference>
<dbReference type="EMBL" id="CP002480">
    <property type="protein sequence ID" value="ADW70627.1"/>
    <property type="molecule type" value="Genomic_DNA"/>
</dbReference>
<keyword evidence="14" id="KW-1185">Reference proteome</keyword>
<keyword evidence="6 9" id="KW-1133">Transmembrane helix</keyword>
<dbReference type="NCBIfam" id="TIGR01129">
    <property type="entry name" value="secD"/>
    <property type="match status" value="1"/>
</dbReference>
<feature type="domain" description="SecDF P1 head subdomain" evidence="12">
    <location>
        <begin position="243"/>
        <end position="351"/>
    </location>
</feature>
<feature type="transmembrane region" description="Helical" evidence="9">
    <location>
        <begin position="496"/>
        <end position="520"/>
    </location>
</feature>
<evidence type="ECO:0000256" key="1">
    <source>
        <dbReference type="ARBA" id="ARBA00004651"/>
    </source>
</evidence>
<dbReference type="Gene3D" id="1.20.1640.10">
    <property type="entry name" value="Multidrug efflux transporter AcrB transmembrane domain"/>
    <property type="match status" value="1"/>
</dbReference>
<keyword evidence="7 9" id="KW-0811">Translocation</keyword>
<dbReference type="SUPFAM" id="SSF82866">
    <property type="entry name" value="Multidrug efflux transporter AcrB transmembrane domain"/>
    <property type="match status" value="1"/>
</dbReference>
<feature type="domain" description="Protein export membrane protein SecD/SecF C-terminal" evidence="10">
    <location>
        <begin position="352"/>
        <end position="519"/>
    </location>
</feature>
<dbReference type="PRINTS" id="PR00702">
    <property type="entry name" value="ACRIFLAVINRP"/>
</dbReference>
<accession>E8X5K0</accession>
<dbReference type="Pfam" id="PF21760">
    <property type="entry name" value="SecD_1st"/>
    <property type="match status" value="1"/>
</dbReference>
<dbReference type="Proteomes" id="UP000000343">
    <property type="component" value="Chromosome"/>
</dbReference>
<dbReference type="Gene3D" id="3.30.70.3400">
    <property type="match status" value="1"/>
</dbReference>
<comment type="caution">
    <text evidence="9">Lacks conserved residue(s) required for the propagation of feature annotation.</text>
</comment>
<keyword evidence="2 9" id="KW-0813">Transport</keyword>
<evidence type="ECO:0000313" key="14">
    <source>
        <dbReference type="Proteomes" id="UP000000343"/>
    </source>
</evidence>
<keyword evidence="3 9" id="KW-1003">Cell membrane</keyword>
<evidence type="ECO:0000256" key="2">
    <source>
        <dbReference type="ARBA" id="ARBA00022448"/>
    </source>
</evidence>
<feature type="transmembrane region" description="Helical" evidence="9">
    <location>
        <begin position="373"/>
        <end position="392"/>
    </location>
</feature>
<dbReference type="InterPro" id="IPR005791">
    <property type="entry name" value="SecD"/>
</dbReference>
<keyword evidence="5 9" id="KW-0653">Protein transport</keyword>
<evidence type="ECO:0000256" key="8">
    <source>
        <dbReference type="ARBA" id="ARBA00023136"/>
    </source>
</evidence>
<evidence type="ECO:0000256" key="9">
    <source>
        <dbReference type="HAMAP-Rule" id="MF_01463"/>
    </source>
</evidence>
<proteinExistence type="inferred from homology"/>
<protein>
    <recommendedName>
        <fullName evidence="9">Protein translocase subunit SecD</fullName>
    </recommendedName>
</protein>
<dbReference type="RefSeq" id="WP_013581938.1">
    <property type="nucleotide sequence ID" value="NC_015064.1"/>
</dbReference>
<dbReference type="InterPro" id="IPR022813">
    <property type="entry name" value="SecD/SecF_arch_bac"/>
</dbReference>
<sequence length="535" mass="56378">MGKNLATKLAAIVVVLLFFIYGIIGIPHGSLKQSIADRIHLGLDLKGGIHLVLAVHVEEAVASTTDRDVQRLEAALPAGGVTGATVGKSDPAHQDIITITGVPVGQMSSLRTLVGGNDYASYEASSQPDGSMRLTMKPTAISDLEARTLETSIETIRQRVDSLGVSEPTIQKYGLGDNQVLVELPGIANADEVEQAIQSTSKLAVYAVVSGPYESEQAAMTTLNNVIPPDATLVHGQSTPNSPDQVWLLNRASEVEGTDFRDASGGTDVNGRPNIHFTLTTEAGDRFYKYTDAHKTGSPTPGSMAIVLGNKVREVASINGAIRDQGEITGTFTQAEVDNLSLMLRTGALPASISYLETRTVGPSLGAASIRQGVIAAVVGMAAVMIFMLIYYKGSGINADLALLLNLLILLGFMGYSHATLTLPGIAGVILTIGMGVDSNVLIFERIREELRAGKTAAAAVKEGFAHAWITIVDTHVTTIVSAAILFLFGTGPVKGFAVTLTFGLLANLFTAVYVSRLIFDAHLKGKERGTALSI</sequence>
<evidence type="ECO:0000256" key="5">
    <source>
        <dbReference type="ARBA" id="ARBA00022927"/>
    </source>
</evidence>
<evidence type="ECO:0000259" key="11">
    <source>
        <dbReference type="Pfam" id="PF21760"/>
    </source>
</evidence>
<dbReference type="HAMAP" id="MF_01463_B">
    <property type="entry name" value="SecD_B"/>
    <property type="match status" value="1"/>
</dbReference>
<dbReference type="STRING" id="1198114.AciX9_3624"/>
<dbReference type="GO" id="GO:0005886">
    <property type="term" value="C:plasma membrane"/>
    <property type="evidence" value="ECO:0007669"/>
    <property type="project" value="UniProtKB-SubCell"/>
</dbReference>
<dbReference type="HOGENOM" id="CLU_007894_4_3_0"/>
<comment type="function">
    <text evidence="9">Part of the Sec protein translocase complex. Interacts with the SecYEG preprotein conducting channel. SecDF uses the proton motive force (PMF) to complete protein translocation after the ATP-dependent function of SecA.</text>
</comment>
<evidence type="ECO:0000313" key="13">
    <source>
        <dbReference type="EMBL" id="ADW70627.1"/>
    </source>
</evidence>
<comment type="subunit">
    <text evidence="9">Forms a complex with SecF. Part of the essential Sec protein translocation apparatus which comprises SecA, SecYEG and auxiliary proteins SecDF. Other proteins may also be involved.</text>
</comment>